<comment type="caution">
    <text evidence="1">The sequence shown here is derived from an EMBL/GenBank/DDBJ whole genome shotgun (WGS) entry which is preliminary data.</text>
</comment>
<dbReference type="STRING" id="1193011.LEP1GSC058_1959"/>
<sequence>MEFIREMNEFYPNKFIVNRNRTTFLAVFSVRYTMLSQPGERTNSLKISKSRFEGEARFQPFGDQRLLCE</sequence>
<evidence type="ECO:0000313" key="2">
    <source>
        <dbReference type="Proteomes" id="UP000014540"/>
    </source>
</evidence>
<dbReference type="Proteomes" id="UP000014540">
    <property type="component" value="Unassembled WGS sequence"/>
</dbReference>
<gene>
    <name evidence="1" type="ORF">LEP1GSC058_1959</name>
</gene>
<dbReference type="EMBL" id="AKWZ02000003">
    <property type="protein sequence ID" value="EPG75553.1"/>
    <property type="molecule type" value="Genomic_DNA"/>
</dbReference>
<evidence type="ECO:0000313" key="1">
    <source>
        <dbReference type="EMBL" id="EPG75553.1"/>
    </source>
</evidence>
<reference evidence="1" key="1">
    <citation type="submission" date="2013-04" db="EMBL/GenBank/DDBJ databases">
        <authorList>
            <person name="Harkins D.M."/>
            <person name="Durkin A.S."/>
            <person name="Selengut J.D."/>
            <person name="Sanka R."/>
            <person name="DePew J."/>
            <person name="Purushe J."/>
            <person name="Ahmed A."/>
            <person name="van der Linden H."/>
            <person name="Goris M.G.A."/>
            <person name="Hartskeerl R.A."/>
            <person name="Vinetz J.M."/>
            <person name="Sutton G.G."/>
            <person name="Nelson W.C."/>
            <person name="Fouts D.E."/>
        </authorList>
    </citation>
    <scope>NUCLEOTIDE SEQUENCE [LARGE SCALE GENOMIC DNA]</scope>
    <source>
        <strain evidence="1">BUT 6</strain>
    </source>
</reference>
<keyword evidence="2" id="KW-1185">Reference proteome</keyword>
<dbReference type="AlphaFoldDB" id="S3V2C7"/>
<proteinExistence type="predicted"/>
<accession>S3V2C7</accession>
<protein>
    <submittedName>
        <fullName evidence="1">Uncharacterized protein</fullName>
    </submittedName>
</protein>
<name>S3V2C7_9LEPT</name>
<organism evidence="1 2">
    <name type="scientific">Leptospira fainei serovar Hurstbridge str. BUT 6</name>
    <dbReference type="NCBI Taxonomy" id="1193011"/>
    <lineage>
        <taxon>Bacteria</taxon>
        <taxon>Pseudomonadati</taxon>
        <taxon>Spirochaetota</taxon>
        <taxon>Spirochaetia</taxon>
        <taxon>Leptospirales</taxon>
        <taxon>Leptospiraceae</taxon>
        <taxon>Leptospira</taxon>
    </lineage>
</organism>